<dbReference type="AlphaFoldDB" id="A0A3D4V758"/>
<evidence type="ECO:0008006" key="4">
    <source>
        <dbReference type="Google" id="ProtNLM"/>
    </source>
</evidence>
<keyword evidence="1" id="KW-0732">Signal</keyword>
<comment type="caution">
    <text evidence="2">The sequence shown here is derived from an EMBL/GenBank/DDBJ whole genome shotgun (WGS) entry which is preliminary data.</text>
</comment>
<organism evidence="2 3">
    <name type="scientific">Gemmatimonas aurantiaca</name>
    <dbReference type="NCBI Taxonomy" id="173480"/>
    <lineage>
        <taxon>Bacteria</taxon>
        <taxon>Pseudomonadati</taxon>
        <taxon>Gemmatimonadota</taxon>
        <taxon>Gemmatimonadia</taxon>
        <taxon>Gemmatimonadales</taxon>
        <taxon>Gemmatimonadaceae</taxon>
        <taxon>Gemmatimonas</taxon>
    </lineage>
</organism>
<feature type="signal peptide" evidence="1">
    <location>
        <begin position="1"/>
        <end position="29"/>
    </location>
</feature>
<reference evidence="2 3" key="1">
    <citation type="journal article" date="2018" name="Nat. Biotechnol.">
        <title>A standardized bacterial taxonomy based on genome phylogeny substantially revises the tree of life.</title>
        <authorList>
            <person name="Parks D.H."/>
            <person name="Chuvochina M."/>
            <person name="Waite D.W."/>
            <person name="Rinke C."/>
            <person name="Skarshewski A."/>
            <person name="Chaumeil P.A."/>
            <person name="Hugenholtz P."/>
        </authorList>
    </citation>
    <scope>NUCLEOTIDE SEQUENCE [LARGE SCALE GENOMIC DNA]</scope>
    <source>
        <strain evidence="2">UBA8844</strain>
    </source>
</reference>
<sequence length="196" mass="19968">MISSSGSRSVLALCRVAALMLAISTTLPAQRPAGVAADHDEADGRRRDPFALLAHVGTGRFPAIPRTAGIGPTSAGIYLLGGGLEMRAAPRVFFDVSATVGFHLGGCADWCPGSGVNTDLSASWLAGQLPNDWGVLVGPTLSRSTIAGDRVGAGLSASAGAITGVGPRLTVRYLSLSGPTYNQSLSILLSLRLGAR</sequence>
<evidence type="ECO:0000313" key="2">
    <source>
        <dbReference type="EMBL" id="HCT56989.1"/>
    </source>
</evidence>
<evidence type="ECO:0000256" key="1">
    <source>
        <dbReference type="SAM" id="SignalP"/>
    </source>
</evidence>
<gene>
    <name evidence="2" type="ORF">DGD08_07210</name>
</gene>
<feature type="chain" id="PRO_5017569921" description="Outer membrane protein beta-barrel domain-containing protein" evidence="1">
    <location>
        <begin position="30"/>
        <end position="196"/>
    </location>
</feature>
<dbReference type="Proteomes" id="UP000264071">
    <property type="component" value="Unassembled WGS sequence"/>
</dbReference>
<proteinExistence type="predicted"/>
<protein>
    <recommendedName>
        <fullName evidence="4">Outer membrane protein beta-barrel domain-containing protein</fullName>
    </recommendedName>
</protein>
<accession>A0A3D4V758</accession>
<dbReference type="EMBL" id="DPIY01000006">
    <property type="protein sequence ID" value="HCT56989.1"/>
    <property type="molecule type" value="Genomic_DNA"/>
</dbReference>
<name>A0A3D4V758_9BACT</name>
<evidence type="ECO:0000313" key="3">
    <source>
        <dbReference type="Proteomes" id="UP000264071"/>
    </source>
</evidence>